<dbReference type="RefSeq" id="XP_045281840.1">
    <property type="nucleotide sequence ID" value="XM_045426523.1"/>
</dbReference>
<evidence type="ECO:0000313" key="2">
    <source>
        <dbReference type="EMBL" id="OAT02113.1"/>
    </source>
</evidence>
<dbReference type="GeneID" id="69032284"/>
<name>A0ABX2VY91_AJEDR</name>
<accession>A0ABX2VY91</accession>
<sequence>MNSHGAISYPFCLTYLASCFLLPDPGISYPNTSPGAINFRGSIDEGRIHTVIYSMYLEPGPTFFSKVAILPTIHEGKEAVQQYNNLQRKKKNMGDKGAAPTYV</sequence>
<dbReference type="Proteomes" id="UP000002039">
    <property type="component" value="Unassembled WGS sequence"/>
</dbReference>
<evidence type="ECO:0000313" key="3">
    <source>
        <dbReference type="Proteomes" id="UP000002039"/>
    </source>
</evidence>
<keyword evidence="1" id="KW-0732">Signal</keyword>
<reference evidence="3" key="1">
    <citation type="journal article" date="2015" name="PLoS Genet.">
        <title>The dynamic genome and transcriptome of the human fungal pathogen Blastomyces and close relative Emmonsia.</title>
        <authorList>
            <person name="Munoz J.F."/>
            <person name="Gauthier G.M."/>
            <person name="Desjardins C.A."/>
            <person name="Gallo J.E."/>
            <person name="Holder J."/>
            <person name="Sullivan T.D."/>
            <person name="Marty A.J."/>
            <person name="Carmen J.C."/>
            <person name="Chen Z."/>
            <person name="Ding L."/>
            <person name="Gujja S."/>
            <person name="Magrini V."/>
            <person name="Misas E."/>
            <person name="Mitreva M."/>
            <person name="Priest M."/>
            <person name="Saif S."/>
            <person name="Whiston E.A."/>
            <person name="Young S."/>
            <person name="Zeng Q."/>
            <person name="Goldman W.E."/>
            <person name="Mardis E.R."/>
            <person name="Taylor J.W."/>
            <person name="McEwen J.G."/>
            <person name="Clay O.K."/>
            <person name="Klein B.S."/>
            <person name="Cuomo C.A."/>
        </authorList>
    </citation>
    <scope>NUCLEOTIDE SEQUENCE [LARGE SCALE GENOMIC DNA]</scope>
    <source>
        <strain evidence="3">ER-3 / ATCC MYA-2586</strain>
    </source>
</reference>
<proteinExistence type="predicted"/>
<feature type="chain" id="PRO_5046561639" evidence="1">
    <location>
        <begin position="29"/>
        <end position="103"/>
    </location>
</feature>
<dbReference type="EMBL" id="EQ999979">
    <property type="protein sequence ID" value="OAT02113.1"/>
    <property type="molecule type" value="Genomic_DNA"/>
</dbReference>
<feature type="signal peptide" evidence="1">
    <location>
        <begin position="1"/>
        <end position="28"/>
    </location>
</feature>
<organism evidence="2 3">
    <name type="scientific">Ajellomyces dermatitidis (strain ER-3 / ATCC MYA-2586)</name>
    <name type="common">Blastomyces dermatitidis</name>
    <dbReference type="NCBI Taxonomy" id="559297"/>
    <lineage>
        <taxon>Eukaryota</taxon>
        <taxon>Fungi</taxon>
        <taxon>Dikarya</taxon>
        <taxon>Ascomycota</taxon>
        <taxon>Pezizomycotina</taxon>
        <taxon>Eurotiomycetes</taxon>
        <taxon>Eurotiomycetidae</taxon>
        <taxon>Onygenales</taxon>
        <taxon>Ajellomycetaceae</taxon>
        <taxon>Blastomyces</taxon>
    </lineage>
</organism>
<gene>
    <name evidence="2" type="ORF">BDCG_17392</name>
</gene>
<evidence type="ECO:0000256" key="1">
    <source>
        <dbReference type="SAM" id="SignalP"/>
    </source>
</evidence>
<keyword evidence="3" id="KW-1185">Reference proteome</keyword>
<protein>
    <submittedName>
        <fullName evidence="2">Uncharacterized protein</fullName>
    </submittedName>
</protein>